<feature type="compositionally biased region" description="Basic and acidic residues" evidence="1">
    <location>
        <begin position="36"/>
        <end position="57"/>
    </location>
</feature>
<name>A0A4Z2J3G4_9TELE</name>
<organism evidence="2 3">
    <name type="scientific">Liparis tanakae</name>
    <name type="common">Tanaka's snailfish</name>
    <dbReference type="NCBI Taxonomy" id="230148"/>
    <lineage>
        <taxon>Eukaryota</taxon>
        <taxon>Metazoa</taxon>
        <taxon>Chordata</taxon>
        <taxon>Craniata</taxon>
        <taxon>Vertebrata</taxon>
        <taxon>Euteleostomi</taxon>
        <taxon>Actinopterygii</taxon>
        <taxon>Neopterygii</taxon>
        <taxon>Teleostei</taxon>
        <taxon>Neoteleostei</taxon>
        <taxon>Acanthomorphata</taxon>
        <taxon>Eupercaria</taxon>
        <taxon>Perciformes</taxon>
        <taxon>Cottioidei</taxon>
        <taxon>Cottales</taxon>
        <taxon>Liparidae</taxon>
        <taxon>Liparis</taxon>
    </lineage>
</organism>
<gene>
    <name evidence="2" type="ORF">EYF80_004814</name>
</gene>
<dbReference type="Proteomes" id="UP000314294">
    <property type="component" value="Unassembled WGS sequence"/>
</dbReference>
<evidence type="ECO:0000313" key="2">
    <source>
        <dbReference type="EMBL" id="TNN84769.1"/>
    </source>
</evidence>
<keyword evidence="3" id="KW-1185">Reference proteome</keyword>
<dbReference type="AlphaFoldDB" id="A0A4Z2J3G4"/>
<protein>
    <submittedName>
        <fullName evidence="2">Uncharacterized protein</fullName>
    </submittedName>
</protein>
<accession>A0A4Z2J3G4</accession>
<dbReference type="EMBL" id="SRLO01000024">
    <property type="protein sequence ID" value="TNN84769.1"/>
    <property type="molecule type" value="Genomic_DNA"/>
</dbReference>
<proteinExistence type="predicted"/>
<reference evidence="2 3" key="1">
    <citation type="submission" date="2019-03" db="EMBL/GenBank/DDBJ databases">
        <title>First draft genome of Liparis tanakae, snailfish: a comprehensive survey of snailfish specific genes.</title>
        <authorList>
            <person name="Kim W."/>
            <person name="Song I."/>
            <person name="Jeong J.-H."/>
            <person name="Kim D."/>
            <person name="Kim S."/>
            <person name="Ryu S."/>
            <person name="Song J.Y."/>
            <person name="Lee S.K."/>
        </authorList>
    </citation>
    <scope>NUCLEOTIDE SEQUENCE [LARGE SCALE GENOMIC DNA]</scope>
    <source>
        <tissue evidence="2">Muscle</tissue>
    </source>
</reference>
<evidence type="ECO:0000313" key="3">
    <source>
        <dbReference type="Proteomes" id="UP000314294"/>
    </source>
</evidence>
<comment type="caution">
    <text evidence="2">The sequence shown here is derived from an EMBL/GenBank/DDBJ whole genome shotgun (WGS) entry which is preliminary data.</text>
</comment>
<evidence type="ECO:0000256" key="1">
    <source>
        <dbReference type="SAM" id="MobiDB-lite"/>
    </source>
</evidence>
<feature type="region of interest" description="Disordered" evidence="1">
    <location>
        <begin position="28"/>
        <end position="90"/>
    </location>
</feature>
<sequence length="109" mass="11264">MAVAVDSQSALSSTVEGFCCDSFVPSARSGGCPRDMLGEDQTRAYGERTPGHADIHQARQGGPTPEAPRGARTGGVPESLGCTDVTSDTAHGPALEICRSLMTKHGVVH</sequence>